<gene>
    <name evidence="3" type="ORF">R54876_GBNLAHCA_00107</name>
</gene>
<feature type="domain" description="Gfo/Idh/MocA-like oxidoreductase N-terminal" evidence="1">
    <location>
        <begin position="2"/>
        <end position="116"/>
    </location>
</feature>
<dbReference type="Gene3D" id="3.40.50.720">
    <property type="entry name" value="NAD(P)-binding Rossmann-like Domain"/>
    <property type="match status" value="1"/>
</dbReference>
<dbReference type="PANTHER" id="PTHR43054">
    <property type="match status" value="1"/>
</dbReference>
<feature type="domain" description="GFO/IDH/MocA-like oxidoreductase" evidence="2">
    <location>
        <begin position="162"/>
        <end position="250"/>
    </location>
</feature>
<evidence type="ECO:0000313" key="4">
    <source>
        <dbReference type="Proteomes" id="UP001314241"/>
    </source>
</evidence>
<dbReference type="RefSeq" id="WP_349641115.1">
    <property type="nucleotide sequence ID" value="NZ_CAWVOH010000001.1"/>
</dbReference>
<keyword evidence="4" id="KW-1185">Reference proteome</keyword>
<dbReference type="InterPro" id="IPR000683">
    <property type="entry name" value="Gfo/Idh/MocA-like_OxRdtase_N"/>
</dbReference>
<dbReference type="PANTHER" id="PTHR43054:SF1">
    <property type="entry name" value="SCYLLO-INOSITOL 2-DEHYDROGENASE (NADP(+)) IOLU"/>
    <property type="match status" value="1"/>
</dbReference>
<accession>A0ABP0EQU4</accession>
<name>A0ABP0EQU4_9LACO</name>
<reference evidence="3 4" key="1">
    <citation type="submission" date="2024-01" db="EMBL/GenBank/DDBJ databases">
        <authorList>
            <person name="Botero Cardona J."/>
        </authorList>
    </citation>
    <scope>NUCLEOTIDE SEQUENCE [LARGE SCALE GENOMIC DNA]</scope>
    <source>
        <strain evidence="3 4">LMG 33000</strain>
    </source>
</reference>
<evidence type="ECO:0000259" key="2">
    <source>
        <dbReference type="Pfam" id="PF22725"/>
    </source>
</evidence>
<dbReference type="Proteomes" id="UP001314241">
    <property type="component" value="Unassembled WGS sequence"/>
</dbReference>
<dbReference type="Pfam" id="PF01408">
    <property type="entry name" value="GFO_IDH_MocA"/>
    <property type="match status" value="1"/>
</dbReference>
<dbReference type="Pfam" id="PF22725">
    <property type="entry name" value="GFO_IDH_MocA_C3"/>
    <property type="match status" value="1"/>
</dbReference>
<dbReference type="Gene3D" id="3.30.360.10">
    <property type="entry name" value="Dihydrodipicolinate Reductase, domain 2"/>
    <property type="match status" value="1"/>
</dbReference>
<dbReference type="InterPro" id="IPR055170">
    <property type="entry name" value="GFO_IDH_MocA-like_dom"/>
</dbReference>
<sequence>MLRIGTIGTSWITKQLIQAVAASDDYRLDKVYSRSLDHAEDFIAELEADAQDAIAVDSLSDLLSELDIVYIASPNSLHFEQVLAAIRANINVIVEKPAFSNPAEYAKVQAVLAQHPDVHLFEAARHIHQPNFKLLVQQVERLPKVQGATFTMAQYSSKYDAYLAGKQPNVFEKKFSAGALYDLGVYPLYAALTLFGQPQAVQYLPIMLDNGADGSGSATLFYGDFNVTLHFSKTYNSNQVSEIYGERQTLTIDHVADVNKLTLSDGQGGVEDLSREQDANPMAAELSDFAKILANPTKYRDQYQYDLKLSMLVNQMLFDLRQSAGIDFPADADEK</sequence>
<evidence type="ECO:0000259" key="1">
    <source>
        <dbReference type="Pfam" id="PF01408"/>
    </source>
</evidence>
<dbReference type="EMBL" id="CAWVOH010000001">
    <property type="protein sequence ID" value="CAK8053551.1"/>
    <property type="molecule type" value="Genomic_DNA"/>
</dbReference>
<dbReference type="SUPFAM" id="SSF51735">
    <property type="entry name" value="NAD(P)-binding Rossmann-fold domains"/>
    <property type="match status" value="1"/>
</dbReference>
<comment type="caution">
    <text evidence="3">The sequence shown here is derived from an EMBL/GenBank/DDBJ whole genome shotgun (WGS) entry which is preliminary data.</text>
</comment>
<organism evidence="3 4">
    <name type="scientific">Eupransor demetentiae</name>
    <dbReference type="NCBI Taxonomy" id="3109584"/>
    <lineage>
        <taxon>Bacteria</taxon>
        <taxon>Bacillati</taxon>
        <taxon>Bacillota</taxon>
        <taxon>Bacilli</taxon>
        <taxon>Lactobacillales</taxon>
        <taxon>Lactobacillaceae</taxon>
        <taxon>Eupransor</taxon>
    </lineage>
</organism>
<dbReference type="InterPro" id="IPR036291">
    <property type="entry name" value="NAD(P)-bd_dom_sf"/>
</dbReference>
<protein>
    <submittedName>
        <fullName evidence="3">Predicted dehydrogenase (MviM)</fullName>
    </submittedName>
</protein>
<evidence type="ECO:0000313" key="3">
    <source>
        <dbReference type="EMBL" id="CAK8053551.1"/>
    </source>
</evidence>
<proteinExistence type="predicted"/>
<dbReference type="SUPFAM" id="SSF55347">
    <property type="entry name" value="Glyceraldehyde-3-phosphate dehydrogenase-like, C-terminal domain"/>
    <property type="match status" value="1"/>
</dbReference>